<feature type="region of interest" description="Disordered" evidence="6">
    <location>
        <begin position="1086"/>
        <end position="1107"/>
    </location>
</feature>
<dbReference type="InterPro" id="IPR014001">
    <property type="entry name" value="Helicase_ATP-bd"/>
</dbReference>
<dbReference type="SUPFAM" id="SSF52540">
    <property type="entry name" value="P-loop containing nucleoside triphosphate hydrolases"/>
    <property type="match status" value="1"/>
</dbReference>
<evidence type="ECO:0000313" key="10">
    <source>
        <dbReference type="Proteomes" id="UP000305517"/>
    </source>
</evidence>
<dbReference type="InterPro" id="IPR006935">
    <property type="entry name" value="Helicase/UvrB_N"/>
</dbReference>
<dbReference type="InterPro" id="IPR001650">
    <property type="entry name" value="Helicase_C-like"/>
</dbReference>
<proteinExistence type="predicted"/>
<dbReference type="CDD" id="cd18793">
    <property type="entry name" value="SF2_C_SNF"/>
    <property type="match status" value="1"/>
</dbReference>
<feature type="domain" description="Helicase ATP-binding" evidence="7">
    <location>
        <begin position="244"/>
        <end position="406"/>
    </location>
</feature>
<dbReference type="Pfam" id="PF00271">
    <property type="entry name" value="Helicase_C"/>
    <property type="match status" value="1"/>
</dbReference>
<dbReference type="Pfam" id="PF04851">
    <property type="entry name" value="ResIII"/>
    <property type="match status" value="1"/>
</dbReference>
<dbReference type="InterPro" id="IPR049730">
    <property type="entry name" value="SNF2/RAD54-like_C"/>
</dbReference>
<dbReference type="GO" id="GO:0003677">
    <property type="term" value="F:DNA binding"/>
    <property type="evidence" value="ECO:0007669"/>
    <property type="project" value="InterPro"/>
</dbReference>
<keyword evidence="4" id="KW-0067">ATP-binding</keyword>
<dbReference type="PANTHER" id="PTHR45766:SF6">
    <property type="entry name" value="SWI_SNF-RELATED MATRIX-ASSOCIATED ACTIN-DEPENDENT REGULATOR OF CHROMATIN SUBFAMILY A-LIKE PROTEIN 1"/>
    <property type="match status" value="1"/>
</dbReference>
<dbReference type="PANTHER" id="PTHR45766">
    <property type="entry name" value="DNA ANNEALING HELICASE AND ENDONUCLEASE ZRANB3 FAMILY MEMBER"/>
    <property type="match status" value="1"/>
</dbReference>
<dbReference type="PROSITE" id="PS51192">
    <property type="entry name" value="HELICASE_ATP_BIND_1"/>
    <property type="match status" value="1"/>
</dbReference>
<dbReference type="SMART" id="SM00487">
    <property type="entry name" value="DEXDc"/>
    <property type="match status" value="1"/>
</dbReference>
<keyword evidence="3 9" id="KW-0347">Helicase</keyword>
<dbReference type="EMBL" id="VAJM01000015">
    <property type="protein sequence ID" value="TLM88984.1"/>
    <property type="molecule type" value="Genomic_DNA"/>
</dbReference>
<dbReference type="CDD" id="cd10311">
    <property type="entry name" value="PLDc_N_DEXD_c"/>
    <property type="match status" value="1"/>
</dbReference>
<keyword evidence="5" id="KW-0175">Coiled coil</keyword>
<dbReference type="InterPro" id="IPR038718">
    <property type="entry name" value="SNF2-like_sf"/>
</dbReference>
<feature type="domain" description="Helicase C-terminal" evidence="8">
    <location>
        <begin position="670"/>
        <end position="852"/>
    </location>
</feature>
<evidence type="ECO:0000256" key="4">
    <source>
        <dbReference type="ARBA" id="ARBA00022840"/>
    </source>
</evidence>
<protein>
    <submittedName>
        <fullName evidence="9">Helicase</fullName>
    </submittedName>
</protein>
<dbReference type="GO" id="GO:0006281">
    <property type="term" value="P:DNA repair"/>
    <property type="evidence" value="ECO:0007669"/>
    <property type="project" value="TreeGrafter"/>
</dbReference>
<evidence type="ECO:0000313" key="9">
    <source>
        <dbReference type="EMBL" id="TLM88984.1"/>
    </source>
</evidence>
<dbReference type="OrthoDB" id="9814088at2"/>
<dbReference type="AlphaFoldDB" id="A0A5R8WJL3"/>
<keyword evidence="10" id="KW-1185">Reference proteome</keyword>
<evidence type="ECO:0000256" key="3">
    <source>
        <dbReference type="ARBA" id="ARBA00022806"/>
    </source>
</evidence>
<evidence type="ECO:0000256" key="1">
    <source>
        <dbReference type="ARBA" id="ARBA00022741"/>
    </source>
</evidence>
<feature type="compositionally biased region" description="Low complexity" evidence="6">
    <location>
        <begin position="1086"/>
        <end position="1095"/>
    </location>
</feature>
<dbReference type="CDD" id="cd18011">
    <property type="entry name" value="DEXDc_RapA"/>
    <property type="match status" value="1"/>
</dbReference>
<accession>A0A5R8WJL3</accession>
<dbReference type="InterPro" id="IPR057342">
    <property type="entry name" value="DEXDc_RapA"/>
</dbReference>
<dbReference type="PROSITE" id="PS51194">
    <property type="entry name" value="HELICASE_CTER"/>
    <property type="match status" value="1"/>
</dbReference>
<reference evidence="9 10" key="1">
    <citation type="submission" date="2019-05" db="EMBL/GenBank/DDBJ databases">
        <title>Hymenobacter edaphi sp. nov., isolated from abandoned arsenic-contaminated farmland soil.</title>
        <authorList>
            <person name="Nie L."/>
        </authorList>
    </citation>
    <scope>NUCLEOTIDE SEQUENCE [LARGE SCALE GENOMIC DNA]</scope>
    <source>
        <strain evidence="9 10">1-3-3-8</strain>
    </source>
</reference>
<dbReference type="Gene3D" id="3.40.50.10810">
    <property type="entry name" value="Tandem AAA-ATPase domain"/>
    <property type="match status" value="1"/>
</dbReference>
<keyword evidence="2" id="KW-0378">Hydrolase</keyword>
<evidence type="ECO:0000259" key="8">
    <source>
        <dbReference type="PROSITE" id="PS51194"/>
    </source>
</evidence>
<dbReference type="InterPro" id="IPR027417">
    <property type="entry name" value="P-loop_NTPase"/>
</dbReference>
<sequence length="1107" mass="123710">MKLIRNSGTERVADELRQHLAPDTTLSIATPEFSLFAFGELRKQLTQLAGVKLALPAAADVGSLGLLGTAADRPLRNKLQTRWLAQQCATWLEQKAEVRRAAGPIPQATLITANPKDHKHQRVLSGACAFTTEGLGLTPGNQFGLIQSSESAEDFELLSEWFWQQWNALPDTAEGKDALLAHLRELSAHQAPMTTYQLILYHLFKELGEELDEERIIKSGTGIRNSRVWQKLYKFQRDAVVGAIDKLERHGGCIIADSVGLGKTFEALAIIKYYELRNDRVLVLVPKRLRDNWSLYKANDRRNMLADDRLHYDILNHTDLSREAGQSGDIDLANVNWGNYDLVVIDESHNFRNKKNPKQGGETRYDRLMRQIIKSGVKTRVLMLSATPVNNRLTDLRNQIAFITEGQDDALTEHGISSIDATVRHAQKQFNQWLTLEEVARTPTKLLEMLGFDYFRLLDRLTIARSRKHIEKYYGIAETGRFPERLKPINIKSDVDLEQRFPSIRDINREILRLNLAAYAPLKYVLPARQTYYDQHYSTQLRGGRGIFKQVDREEGLIQLMRVNLLKRMESSVSSFASTLRRQLDNVNQVLERLDMALEELEELAPDLEDLQLDDPAAEPLLVGGKVKVLLTDLDRVRWRQDLEEDRNRLATLLAAADDIDPTRDAKLADLRDAIEAKLREPLNPGNRKIIVFTAFADTARYLYDELQQWAAEELGVRTALVTGTGSNRSNLPGLRSDLTSILTAFAPRARERPADLASEGDLDLLIATDCISEGQNLQDCDALINFDIHWNPVRIIQRFGRIDRLGSPNTKIQLINFWPNMQLEEYINLEQRVSGRMVLLDISATGEENLIEVAAGDQMNDLEYRRQQLLQLQETVIDLEDLSSGLSIADLTLNDFRMDLAGLLRQPGAVEQLESMPVGVLAVATPAGPADATLPPGTIFCLRAESGTARTTPEPGYPLAPHYLVYVSQEAGPDGHPAVVLPYSQAKQTLDRLKRLCVGRDLPDAVACARFDATTRQGQDMDTVREQLAAAVAAVNGRKQERAMASLFQAGGTHVRKDEVAGLNDFEVLACVVVLAQTVPTAAASNPSAATSAVHTPITEQEEVAP</sequence>
<dbReference type="Gene3D" id="3.40.50.300">
    <property type="entry name" value="P-loop containing nucleotide triphosphate hydrolases"/>
    <property type="match status" value="1"/>
</dbReference>
<dbReference type="GO" id="GO:0031297">
    <property type="term" value="P:replication fork processing"/>
    <property type="evidence" value="ECO:0007669"/>
    <property type="project" value="TreeGrafter"/>
</dbReference>
<dbReference type="GO" id="GO:0004386">
    <property type="term" value="F:helicase activity"/>
    <property type="evidence" value="ECO:0007669"/>
    <property type="project" value="UniProtKB-KW"/>
</dbReference>
<organism evidence="9 10">
    <name type="scientific">Hymenobacter jeollabukensis</name>
    <dbReference type="NCBI Taxonomy" id="2025313"/>
    <lineage>
        <taxon>Bacteria</taxon>
        <taxon>Pseudomonadati</taxon>
        <taxon>Bacteroidota</taxon>
        <taxon>Cytophagia</taxon>
        <taxon>Cytophagales</taxon>
        <taxon>Hymenobacteraceae</taxon>
        <taxon>Hymenobacter</taxon>
    </lineage>
</organism>
<name>A0A5R8WJL3_9BACT</name>
<dbReference type="SMART" id="SM00490">
    <property type="entry name" value="HELICc"/>
    <property type="match status" value="1"/>
</dbReference>
<dbReference type="Proteomes" id="UP000305517">
    <property type="component" value="Unassembled WGS sequence"/>
</dbReference>
<dbReference type="GO" id="GO:0005524">
    <property type="term" value="F:ATP binding"/>
    <property type="evidence" value="ECO:0007669"/>
    <property type="project" value="InterPro"/>
</dbReference>
<evidence type="ECO:0000256" key="5">
    <source>
        <dbReference type="SAM" id="Coils"/>
    </source>
</evidence>
<evidence type="ECO:0000256" key="6">
    <source>
        <dbReference type="SAM" id="MobiDB-lite"/>
    </source>
</evidence>
<dbReference type="GO" id="GO:0016787">
    <property type="term" value="F:hydrolase activity"/>
    <property type="evidence" value="ECO:0007669"/>
    <property type="project" value="UniProtKB-KW"/>
</dbReference>
<feature type="coiled-coil region" evidence="5">
    <location>
        <begin position="577"/>
        <end position="611"/>
    </location>
</feature>
<keyword evidence="1" id="KW-0547">Nucleotide-binding</keyword>
<evidence type="ECO:0000259" key="7">
    <source>
        <dbReference type="PROSITE" id="PS51192"/>
    </source>
</evidence>
<evidence type="ECO:0000256" key="2">
    <source>
        <dbReference type="ARBA" id="ARBA00022801"/>
    </source>
</evidence>
<comment type="caution">
    <text evidence="9">The sequence shown here is derived from an EMBL/GenBank/DDBJ whole genome shotgun (WGS) entry which is preliminary data.</text>
</comment>
<gene>
    <name evidence="9" type="ORF">FDY95_22645</name>
</gene>